<name>A0ACC1JTY8_9FUNG</name>
<feature type="non-terminal residue" evidence="1">
    <location>
        <position position="550"/>
    </location>
</feature>
<comment type="caution">
    <text evidence="1">The sequence shown here is derived from an EMBL/GenBank/DDBJ whole genome shotgun (WGS) entry which is preliminary data.</text>
</comment>
<proteinExistence type="predicted"/>
<evidence type="ECO:0000313" key="1">
    <source>
        <dbReference type="EMBL" id="KAJ2767165.1"/>
    </source>
</evidence>
<organism evidence="1 2">
    <name type="scientific">Coemansia nantahalensis</name>
    <dbReference type="NCBI Taxonomy" id="2789366"/>
    <lineage>
        <taxon>Eukaryota</taxon>
        <taxon>Fungi</taxon>
        <taxon>Fungi incertae sedis</taxon>
        <taxon>Zoopagomycota</taxon>
        <taxon>Kickxellomycotina</taxon>
        <taxon>Kickxellomycetes</taxon>
        <taxon>Kickxellales</taxon>
        <taxon>Kickxellaceae</taxon>
        <taxon>Coemansia</taxon>
    </lineage>
</organism>
<gene>
    <name evidence="1" type="ORF">IWQ57_004066</name>
</gene>
<sequence length="550" mass="55299">MSMLTPSAAAHAGSSYMGTGMDMGLGVNHHLTMTAPNTAMPDHSFHTIMISDGSQPIGVAAAAAVQAHQGIPMRQKRGPASDDDAAAGAYDGLLSSSLPSGSPRANGGFGGLHGRAGPEHPAPYPPIAYPPLSAAIARGDSGPGLSPSFPPVPLHARTASHHSTPRLQDVSGPAAGAALPYSVLAGQMAMASSSQRNSASDISLPDEHYKQQQQQQQQAPGPVYHTLAMDSRAAGGLGAAQLYPVSQPGLPPAGPASASLSAYAVGGRSPMVARGRGRRKPYYMGDYPDTEPAVHLSPGEPPALATGAASASALLSLPAMRQTHSNIDAAAALGYGSAGDRWDPMSQRPADLRVSTAQLLGLGGPNFSSASAAIAAGQMLGAAAGPASARTGVYSYPEVTYGPGGAALPGQDRPGMMMDASGASDCDPADGTDPSSLHSVSANDVWRNAGSRASLRPEATPESGPQYPEQTAIPASMAHMRWNPASGNSPLRAEIGTAAPNSNNSGHSSSGLAHIYGTISRAQAAAGSASGTYGQPATAAADMQGASQRP</sequence>
<dbReference type="Proteomes" id="UP001140234">
    <property type="component" value="Unassembled WGS sequence"/>
</dbReference>
<dbReference type="EMBL" id="JANBUJ010001495">
    <property type="protein sequence ID" value="KAJ2767165.1"/>
    <property type="molecule type" value="Genomic_DNA"/>
</dbReference>
<keyword evidence="2" id="KW-1185">Reference proteome</keyword>
<evidence type="ECO:0000313" key="2">
    <source>
        <dbReference type="Proteomes" id="UP001140234"/>
    </source>
</evidence>
<protein>
    <submittedName>
        <fullName evidence="1">Uncharacterized protein</fullName>
    </submittedName>
</protein>
<reference evidence="1" key="1">
    <citation type="submission" date="2022-07" db="EMBL/GenBank/DDBJ databases">
        <title>Phylogenomic reconstructions and comparative analyses of Kickxellomycotina fungi.</title>
        <authorList>
            <person name="Reynolds N.K."/>
            <person name="Stajich J.E."/>
            <person name="Barry K."/>
            <person name="Grigoriev I.V."/>
            <person name="Crous P."/>
            <person name="Smith M.E."/>
        </authorList>
    </citation>
    <scope>NUCLEOTIDE SEQUENCE</scope>
    <source>
        <strain evidence="1">CBS 109366</strain>
    </source>
</reference>
<accession>A0ACC1JTY8</accession>